<sequence>MLQSDSLTPTTSTLSLKGLIGTQKSAWRDAALSIKTHVGAMEQQAT</sequence>
<evidence type="ECO:0000313" key="1">
    <source>
        <dbReference type="EMBL" id="ABW31161.1"/>
    </source>
</evidence>
<dbReference type="KEGG" id="amr:AM1_6229"/>
<protein>
    <submittedName>
        <fullName evidence="1">Uncharacterized protein</fullName>
    </submittedName>
</protein>
<keyword evidence="2" id="KW-1185">Reference proteome</keyword>
<reference evidence="1 2" key="1">
    <citation type="journal article" date="2008" name="Proc. Natl. Acad. Sci. U.S.A.">
        <title>Niche adaptation and genome expansion in the chlorophyll d-producing cyanobacterium Acaryochloris marina.</title>
        <authorList>
            <person name="Swingley W.D."/>
            <person name="Chen M."/>
            <person name="Cheung P.C."/>
            <person name="Conrad A.L."/>
            <person name="Dejesa L.C."/>
            <person name="Hao J."/>
            <person name="Honchak B.M."/>
            <person name="Karbach L.E."/>
            <person name="Kurdoglu A."/>
            <person name="Lahiri S."/>
            <person name="Mastrian S.D."/>
            <person name="Miyashita H."/>
            <person name="Page L."/>
            <person name="Ramakrishna P."/>
            <person name="Satoh S."/>
            <person name="Sattley W.M."/>
            <person name="Shimada Y."/>
            <person name="Taylor H.L."/>
            <person name="Tomo T."/>
            <person name="Tsuchiya T."/>
            <person name="Wang Z.T."/>
            <person name="Raymond J."/>
            <person name="Mimuro M."/>
            <person name="Blankenship R.E."/>
            <person name="Touchman J.W."/>
        </authorList>
    </citation>
    <scope>NUCLEOTIDE SEQUENCE [LARGE SCALE GENOMIC DNA]</scope>
    <source>
        <strain evidence="2">MBIC 11017</strain>
    </source>
</reference>
<dbReference type="EMBL" id="CP000828">
    <property type="protein sequence ID" value="ABW31161.1"/>
    <property type="molecule type" value="Genomic_DNA"/>
</dbReference>
<dbReference type="Proteomes" id="UP000000268">
    <property type="component" value="Chromosome"/>
</dbReference>
<dbReference type="STRING" id="329726.AM1_6229"/>
<gene>
    <name evidence="1" type="ordered locus">AM1_6229</name>
</gene>
<dbReference type="AlphaFoldDB" id="B0C644"/>
<accession>B0C644</accession>
<dbReference type="HOGENOM" id="CLU_3178833_0_0_3"/>
<evidence type="ECO:0000313" key="2">
    <source>
        <dbReference type="Proteomes" id="UP000000268"/>
    </source>
</evidence>
<organism evidence="1 2">
    <name type="scientific">Acaryochloris marina (strain MBIC 11017)</name>
    <dbReference type="NCBI Taxonomy" id="329726"/>
    <lineage>
        <taxon>Bacteria</taxon>
        <taxon>Bacillati</taxon>
        <taxon>Cyanobacteriota</taxon>
        <taxon>Cyanophyceae</taxon>
        <taxon>Acaryochloridales</taxon>
        <taxon>Acaryochloridaceae</taxon>
        <taxon>Acaryochloris</taxon>
    </lineage>
</organism>
<name>B0C644_ACAM1</name>
<proteinExistence type="predicted"/>